<dbReference type="EMBL" id="JAQHXR010000001">
    <property type="protein sequence ID" value="MDA3968341.1"/>
    <property type="molecule type" value="Genomic_DNA"/>
</dbReference>
<proteinExistence type="predicted"/>
<comment type="caution">
    <text evidence="1">The sequence shown here is derived from an EMBL/GenBank/DDBJ whole genome shotgun (WGS) entry which is preliminary data.</text>
</comment>
<gene>
    <name evidence="1" type="ORF">PF021_01470</name>
</gene>
<evidence type="ECO:0000313" key="1">
    <source>
        <dbReference type="EMBL" id="MDA3968341.1"/>
    </source>
</evidence>
<accession>A0ABT4VCB2</accession>
<protein>
    <submittedName>
        <fullName evidence="1">Uncharacterized protein</fullName>
    </submittedName>
</protein>
<organism evidence="1 2">
    <name type="scientific">Helicobacter ibis</name>
    <dbReference type="NCBI Taxonomy" id="2962633"/>
    <lineage>
        <taxon>Bacteria</taxon>
        <taxon>Pseudomonadati</taxon>
        <taxon>Campylobacterota</taxon>
        <taxon>Epsilonproteobacteria</taxon>
        <taxon>Campylobacterales</taxon>
        <taxon>Helicobacteraceae</taxon>
        <taxon>Helicobacter</taxon>
    </lineage>
</organism>
<sequence>MIKRSQFYLNDPFLSVFIDYKKQPILKQIYIKEWSSVFVFKEYCKLLDENARFIDTKELNKPSIDLKMRNIMQDFGLRVDS</sequence>
<name>A0ABT4VCB2_9HELI</name>
<dbReference type="Proteomes" id="UP001210261">
    <property type="component" value="Unassembled WGS sequence"/>
</dbReference>
<keyword evidence="2" id="KW-1185">Reference proteome</keyword>
<evidence type="ECO:0000313" key="2">
    <source>
        <dbReference type="Proteomes" id="UP001210261"/>
    </source>
</evidence>
<reference evidence="1 2" key="1">
    <citation type="submission" date="2023-01" db="EMBL/GenBank/DDBJ databases">
        <title>Description of Helicobacter ibis sp. nov. isolated from faecal droppings of black-faced ibis (Theristicus melanopis).</title>
        <authorList>
            <person name="Lopez-Cantillo M."/>
            <person name="Vidal-Veuthey B."/>
            <person name="Mella A."/>
            <person name="De La Haba R."/>
            <person name="Collado L."/>
        </authorList>
    </citation>
    <scope>NUCLEOTIDE SEQUENCE [LARGE SCALE GENOMIC DNA]</scope>
    <source>
        <strain evidence="1 2">A82</strain>
    </source>
</reference>
<dbReference type="RefSeq" id="WP_271020633.1">
    <property type="nucleotide sequence ID" value="NZ_JAQHXR010000001.1"/>
</dbReference>